<comment type="caution">
    <text evidence="2">The sequence shown here is derived from an EMBL/GenBank/DDBJ whole genome shotgun (WGS) entry which is preliminary data.</text>
</comment>
<accession>A0A1Y2PCJ1</accession>
<dbReference type="RefSeq" id="WP_086029905.1">
    <property type="nucleotide sequence ID" value="NZ_LAPZ01000003.1"/>
</dbReference>
<evidence type="ECO:0000313" key="2">
    <source>
        <dbReference type="EMBL" id="OSY88193.1"/>
    </source>
</evidence>
<proteinExistence type="predicted"/>
<dbReference type="InterPro" id="IPR021314">
    <property type="entry name" value="DUF2911"/>
</dbReference>
<protein>
    <submittedName>
        <fullName evidence="2">Dihydrolipoamide dehydrogenase</fullName>
    </submittedName>
</protein>
<dbReference type="SUPFAM" id="SSF81901">
    <property type="entry name" value="HCP-like"/>
    <property type="match status" value="1"/>
</dbReference>
<sequence length="279" mass="31276">MKKIVLSLFVAALAFSTNAQVKTPAPSPSSKLEQKVGLTDVTVEYSRPGMKGRKIFGDLVPFDKVWRTGANQNTKVTFSEDVMIDGKKLKKGTYALYTKPGKDTWEVMFYSDANNWGTPRKWDDSKVAAKATAKVSKMPMPIETFTITVDDVKDDSAVLGMLWENSYVGLKFNTPTDKGVEKSIAKVMSGPGANDYFDAAVYYLNNNKDINKAKTWIDKAVEMTNAEPRFWYIHQQALIHKKAGDKKMAKKAAMRSLELAKKAKYDAYIKKNEDLLKTL</sequence>
<organism evidence="2 3">
    <name type="scientific">Tenacibaculum holothuriorum</name>
    <dbReference type="NCBI Taxonomy" id="1635173"/>
    <lineage>
        <taxon>Bacteria</taxon>
        <taxon>Pseudomonadati</taxon>
        <taxon>Bacteroidota</taxon>
        <taxon>Flavobacteriia</taxon>
        <taxon>Flavobacteriales</taxon>
        <taxon>Flavobacteriaceae</taxon>
        <taxon>Tenacibaculum</taxon>
    </lineage>
</organism>
<dbReference type="InParanoid" id="A0A1Y2PCJ1"/>
<evidence type="ECO:0000256" key="1">
    <source>
        <dbReference type="SAM" id="SignalP"/>
    </source>
</evidence>
<name>A0A1Y2PCJ1_9FLAO</name>
<dbReference type="Proteomes" id="UP000194221">
    <property type="component" value="Unassembled WGS sequence"/>
</dbReference>
<feature type="chain" id="PRO_5013096208" evidence="1">
    <location>
        <begin position="20"/>
        <end position="279"/>
    </location>
</feature>
<dbReference type="Pfam" id="PF11138">
    <property type="entry name" value="DUF2911"/>
    <property type="match status" value="1"/>
</dbReference>
<keyword evidence="3" id="KW-1185">Reference proteome</keyword>
<dbReference type="AlphaFoldDB" id="A0A1Y2PCJ1"/>
<keyword evidence="1" id="KW-0732">Signal</keyword>
<dbReference type="STRING" id="1635173.WH52_05255"/>
<dbReference type="EMBL" id="LAPZ01000003">
    <property type="protein sequence ID" value="OSY88193.1"/>
    <property type="molecule type" value="Genomic_DNA"/>
</dbReference>
<feature type="signal peptide" evidence="1">
    <location>
        <begin position="1"/>
        <end position="19"/>
    </location>
</feature>
<reference evidence="2 3" key="1">
    <citation type="submission" date="2015-03" db="EMBL/GenBank/DDBJ databases">
        <title>Genome sequence of Tenacibaculum sp. S2-2, isolated from intestinal microbiota of sea cucumber, Apostichopus japonicas.</title>
        <authorList>
            <person name="Shao Z."/>
            <person name="Wang L."/>
            <person name="Li X."/>
        </authorList>
    </citation>
    <scope>NUCLEOTIDE SEQUENCE [LARGE SCALE GENOMIC DNA]</scope>
    <source>
        <strain evidence="2 3">S2-2</strain>
    </source>
</reference>
<gene>
    <name evidence="2" type="ORF">WH52_05255</name>
</gene>
<dbReference type="OrthoDB" id="187854at2"/>
<evidence type="ECO:0000313" key="3">
    <source>
        <dbReference type="Proteomes" id="UP000194221"/>
    </source>
</evidence>